<reference evidence="14 15" key="1">
    <citation type="submission" date="2018-08" db="EMBL/GenBank/DDBJ databases">
        <title>Acidipila sp. 4G-K13, an acidobacterium isolated from forest soil.</title>
        <authorList>
            <person name="Gao Z.-H."/>
            <person name="Qiu L.-H."/>
        </authorList>
    </citation>
    <scope>NUCLEOTIDE SEQUENCE [LARGE SCALE GENOMIC DNA]</scope>
    <source>
        <strain evidence="14 15">4G-K13</strain>
    </source>
</reference>
<evidence type="ECO:0000256" key="7">
    <source>
        <dbReference type="ARBA" id="ARBA00022840"/>
    </source>
</evidence>
<comment type="catalytic activity">
    <reaction evidence="11">
        <text>D-glycero-beta-D-manno-heptose 7-phosphate + ATP = D-glycero-beta-D-manno-heptose 1,7-bisphosphate + ADP + H(+)</text>
        <dbReference type="Rhea" id="RHEA:27473"/>
        <dbReference type="ChEBI" id="CHEBI:15378"/>
        <dbReference type="ChEBI" id="CHEBI:30616"/>
        <dbReference type="ChEBI" id="CHEBI:60204"/>
        <dbReference type="ChEBI" id="CHEBI:60208"/>
        <dbReference type="ChEBI" id="CHEBI:456216"/>
        <dbReference type="EC" id="2.7.1.167"/>
    </reaction>
</comment>
<sequence>MIQELHRVISLIEGEWSKVRVLIVGDIMLDCYIWGDVERVSPEAPVPVVRSIHRTEQPGGAANVAMNLTGLGARASLFGFCGEDSNRDLLMNRLQTAGIDAELTPVASHPTTTKLRIVGGKQQMLRLDTEKTDGYPAEAYERMLDGIERALPGAGAVVLSDYAKGVLTEDVCRRVIAMARRQGIPVLVDPKQRDFSRYLGATTVCPNLSELSVATGVAARQLQEILRAGQGMVSQLDLAYLTVTLSEKGIAVLRSDEQQVFPAQARQVFDVSGAGDTVIATLALALASGLEVETAAQLANVAAGIVVSKVGTVPVDRDELLTSLTPEIGLHAEEKVLPLERLKTRVSAWRSAGEQVVFTNGCFDLLHIGHVTLLEDARREGDRLVVAINSDASVSGLKGPTRPIVGERERGRILAALAAVDAVVVFDDPTPLRLIEALQPDVIVKGGDYDESTIVGAKEVRSWGGRVKIIPIVEGFSTTKLIAKATAPA</sequence>
<evidence type="ECO:0000256" key="11">
    <source>
        <dbReference type="HAMAP-Rule" id="MF_01603"/>
    </source>
</evidence>
<dbReference type="GO" id="GO:0033785">
    <property type="term" value="F:heptose 7-phosphate kinase activity"/>
    <property type="evidence" value="ECO:0007669"/>
    <property type="project" value="UniProtKB-UniRule"/>
</dbReference>
<dbReference type="GO" id="GO:0005524">
    <property type="term" value="F:ATP binding"/>
    <property type="evidence" value="ECO:0007669"/>
    <property type="project" value="UniProtKB-UniRule"/>
</dbReference>
<comment type="function">
    <text evidence="1 11">Catalyzes the phosphorylation of D-glycero-D-manno-heptose 7-phosphate at the C-1 position to selectively form D-glycero-beta-D-manno-heptose-1,7-bisphosphate.</text>
</comment>
<dbReference type="EMBL" id="QVQT01000002">
    <property type="protein sequence ID" value="RFU17536.1"/>
    <property type="molecule type" value="Genomic_DNA"/>
</dbReference>
<comment type="caution">
    <text evidence="14">The sequence shown here is derived from an EMBL/GenBank/DDBJ whole genome shotgun (WGS) entry which is preliminary data.</text>
</comment>
<keyword evidence="15" id="KW-1185">Reference proteome</keyword>
<dbReference type="CDD" id="cd01172">
    <property type="entry name" value="RfaE_like"/>
    <property type="match status" value="1"/>
</dbReference>
<evidence type="ECO:0000256" key="2">
    <source>
        <dbReference type="ARBA" id="ARBA00003753"/>
    </source>
</evidence>
<comment type="similarity">
    <text evidence="11">In the N-terminal section; belongs to the carbohydrate kinase PfkB family.</text>
</comment>
<evidence type="ECO:0000256" key="5">
    <source>
        <dbReference type="ARBA" id="ARBA00022741"/>
    </source>
</evidence>
<dbReference type="Gene3D" id="3.40.50.620">
    <property type="entry name" value="HUPs"/>
    <property type="match status" value="1"/>
</dbReference>
<dbReference type="GO" id="GO:0033786">
    <property type="term" value="F:heptose-1-phosphate adenylyltransferase activity"/>
    <property type="evidence" value="ECO:0007669"/>
    <property type="project" value="UniProtKB-UniRule"/>
</dbReference>
<feature type="domain" description="Cytidyltransferase-like" evidence="13">
    <location>
        <begin position="358"/>
        <end position="474"/>
    </location>
</feature>
<evidence type="ECO:0000259" key="13">
    <source>
        <dbReference type="Pfam" id="PF01467"/>
    </source>
</evidence>
<dbReference type="Proteomes" id="UP000264702">
    <property type="component" value="Unassembled WGS sequence"/>
</dbReference>
<proteinExistence type="inferred from homology"/>
<evidence type="ECO:0000256" key="4">
    <source>
        <dbReference type="ARBA" id="ARBA00022695"/>
    </source>
</evidence>
<feature type="domain" description="Carbohydrate kinase PfkB" evidence="12">
    <location>
        <begin position="21"/>
        <end position="313"/>
    </location>
</feature>
<dbReference type="InterPro" id="IPR004821">
    <property type="entry name" value="Cyt_trans-like"/>
</dbReference>
<dbReference type="AlphaFoldDB" id="A0A372IRK5"/>
<feature type="region of interest" description="Ribokinase" evidence="11">
    <location>
        <begin position="1"/>
        <end position="330"/>
    </location>
</feature>
<evidence type="ECO:0000313" key="15">
    <source>
        <dbReference type="Proteomes" id="UP000264702"/>
    </source>
</evidence>
<evidence type="ECO:0000313" key="14">
    <source>
        <dbReference type="EMBL" id="RFU17536.1"/>
    </source>
</evidence>
<evidence type="ECO:0000256" key="6">
    <source>
        <dbReference type="ARBA" id="ARBA00022777"/>
    </source>
</evidence>
<dbReference type="SUPFAM" id="SSF53613">
    <property type="entry name" value="Ribokinase-like"/>
    <property type="match status" value="1"/>
</dbReference>
<feature type="active site" evidence="11">
    <location>
        <position position="276"/>
    </location>
</feature>
<dbReference type="InterPro" id="IPR011914">
    <property type="entry name" value="RfaE_dom_II"/>
</dbReference>
<keyword evidence="5 11" id="KW-0547">Nucleotide-binding</keyword>
<keyword evidence="4 11" id="KW-0548">Nucleotidyltransferase</keyword>
<evidence type="ECO:0000256" key="10">
    <source>
        <dbReference type="ARBA" id="ARBA00047428"/>
    </source>
</evidence>
<dbReference type="GO" id="GO:0005829">
    <property type="term" value="C:cytosol"/>
    <property type="evidence" value="ECO:0007669"/>
    <property type="project" value="TreeGrafter"/>
</dbReference>
<feature type="binding site" evidence="11">
    <location>
        <begin position="207"/>
        <end position="210"/>
    </location>
    <ligand>
        <name>ATP</name>
        <dbReference type="ChEBI" id="CHEBI:30616"/>
    </ligand>
</feature>
<comment type="function">
    <text evidence="2 11">Catalyzes the ADP transfer from ATP to D-glycero-beta-D-manno-heptose 1-phosphate, yielding ADP-D-glycero-beta-D-manno-heptose.</text>
</comment>
<dbReference type="InterPro" id="IPR023030">
    <property type="entry name" value="Bifunc_HldE"/>
</dbReference>
<dbReference type="EC" id="2.7.1.167" evidence="11"/>
<dbReference type="RefSeq" id="WP_117298286.1">
    <property type="nucleotide sequence ID" value="NZ_QVQT02000002.1"/>
</dbReference>
<comment type="similarity">
    <text evidence="11">In the C-terminal section; belongs to the cytidylyltransferase family.</text>
</comment>
<dbReference type="FunFam" id="3.40.1190.20:FF:000002">
    <property type="entry name" value="Bifunctional protein HldE"/>
    <property type="match status" value="1"/>
</dbReference>
<dbReference type="InterPro" id="IPR014729">
    <property type="entry name" value="Rossmann-like_a/b/a_fold"/>
</dbReference>
<comment type="subunit">
    <text evidence="11">Homodimer.</text>
</comment>
<keyword evidence="3 11" id="KW-0808">Transferase</keyword>
<protein>
    <recommendedName>
        <fullName evidence="11">Bifunctional protein HldE</fullName>
    </recommendedName>
    <domain>
        <recommendedName>
            <fullName evidence="11">D-beta-D-heptose 7-phosphate kinase</fullName>
            <ecNumber evidence="11">2.7.1.167</ecNumber>
        </recommendedName>
        <alternativeName>
            <fullName evidence="11">D-beta-D-heptose 7-phosphotransferase</fullName>
        </alternativeName>
        <alternativeName>
            <fullName evidence="11">D-glycero-beta-D-manno-heptose-7-phosphate kinase</fullName>
        </alternativeName>
    </domain>
    <domain>
        <recommendedName>
            <fullName evidence="11">D-beta-D-heptose 1-phosphate adenylyltransferase</fullName>
            <ecNumber evidence="11">2.7.7.70</ecNumber>
        </recommendedName>
        <alternativeName>
            <fullName evidence="11">D-glycero-beta-D-manno-heptose 1-phosphate adenylyltransferase</fullName>
        </alternativeName>
    </domain>
</protein>
<organism evidence="14 15">
    <name type="scientific">Paracidobacterium acidisoli</name>
    <dbReference type="NCBI Taxonomy" id="2303751"/>
    <lineage>
        <taxon>Bacteria</taxon>
        <taxon>Pseudomonadati</taxon>
        <taxon>Acidobacteriota</taxon>
        <taxon>Terriglobia</taxon>
        <taxon>Terriglobales</taxon>
        <taxon>Acidobacteriaceae</taxon>
        <taxon>Paracidobacterium</taxon>
    </lineage>
</organism>
<evidence type="ECO:0000256" key="3">
    <source>
        <dbReference type="ARBA" id="ARBA00022679"/>
    </source>
</evidence>
<dbReference type="InterPro" id="IPR029056">
    <property type="entry name" value="Ribokinase-like"/>
</dbReference>
<dbReference type="EC" id="2.7.7.70" evidence="11"/>
<evidence type="ECO:0000256" key="9">
    <source>
        <dbReference type="ARBA" id="ARBA00023277"/>
    </source>
</evidence>
<evidence type="ECO:0000256" key="1">
    <source>
        <dbReference type="ARBA" id="ARBA00002319"/>
    </source>
</evidence>
<dbReference type="InterPro" id="IPR011913">
    <property type="entry name" value="RfaE_dom_I"/>
</dbReference>
<dbReference type="PANTHER" id="PTHR46969:SF1">
    <property type="entry name" value="BIFUNCTIONAL PROTEIN HLDE"/>
    <property type="match status" value="1"/>
</dbReference>
<dbReference type="NCBIfam" id="TIGR00125">
    <property type="entry name" value="cyt_tran_rel"/>
    <property type="match status" value="1"/>
</dbReference>
<dbReference type="GO" id="GO:0097171">
    <property type="term" value="P:ADP-L-glycero-beta-D-manno-heptose biosynthetic process"/>
    <property type="evidence" value="ECO:0007669"/>
    <property type="project" value="UniProtKB-UniPathway"/>
</dbReference>
<keyword evidence="7 11" id="KW-0067">ATP-binding</keyword>
<dbReference type="SUPFAM" id="SSF52374">
    <property type="entry name" value="Nucleotidylyl transferase"/>
    <property type="match status" value="1"/>
</dbReference>
<comment type="pathway">
    <text evidence="11">Nucleotide-sugar biosynthesis; ADP-L-glycero-beta-D-manno-heptose biosynthesis; ADP-L-glycero-beta-D-manno-heptose from D-glycero-beta-D-manno-heptose 7-phosphate: step 1/4.</text>
</comment>
<dbReference type="Pfam" id="PF00294">
    <property type="entry name" value="PfkB"/>
    <property type="match status" value="1"/>
</dbReference>
<dbReference type="Pfam" id="PF01467">
    <property type="entry name" value="CTP_transf_like"/>
    <property type="match status" value="1"/>
</dbReference>
<keyword evidence="8 11" id="KW-0511">Multifunctional enzyme</keyword>
<dbReference type="PANTHER" id="PTHR46969">
    <property type="entry name" value="BIFUNCTIONAL PROTEIN HLDE"/>
    <property type="match status" value="1"/>
</dbReference>
<name>A0A372IRK5_9BACT</name>
<keyword evidence="6 11" id="KW-0418">Kinase</keyword>
<dbReference type="UniPathway" id="UPA00356">
    <property type="reaction ID" value="UER00437"/>
</dbReference>
<evidence type="ECO:0000259" key="12">
    <source>
        <dbReference type="Pfam" id="PF00294"/>
    </source>
</evidence>
<keyword evidence="9 11" id="KW-0119">Carbohydrate metabolism</keyword>
<accession>A0A372IRK5</accession>
<feature type="region of interest" description="Cytidylyltransferase" evidence="11">
    <location>
        <begin position="358"/>
        <end position="489"/>
    </location>
</feature>
<dbReference type="NCBIfam" id="TIGR02199">
    <property type="entry name" value="rfaE_dom_II"/>
    <property type="match status" value="1"/>
</dbReference>
<gene>
    <name evidence="11 14" type="primary">hldE</name>
    <name evidence="14" type="ORF">D0Y96_05185</name>
</gene>
<comment type="catalytic activity">
    <reaction evidence="10 11">
        <text>D-glycero-beta-D-manno-heptose 1-phosphate + ATP + H(+) = ADP-D-glycero-beta-D-manno-heptose + diphosphate</text>
        <dbReference type="Rhea" id="RHEA:27465"/>
        <dbReference type="ChEBI" id="CHEBI:15378"/>
        <dbReference type="ChEBI" id="CHEBI:30616"/>
        <dbReference type="ChEBI" id="CHEBI:33019"/>
        <dbReference type="ChEBI" id="CHEBI:59967"/>
        <dbReference type="ChEBI" id="CHEBI:61593"/>
        <dbReference type="EC" id="2.7.7.70"/>
    </reaction>
</comment>
<evidence type="ECO:0000256" key="8">
    <source>
        <dbReference type="ARBA" id="ARBA00023268"/>
    </source>
</evidence>
<dbReference type="NCBIfam" id="TIGR02198">
    <property type="entry name" value="rfaE_dom_I"/>
    <property type="match status" value="1"/>
</dbReference>
<dbReference type="InterPro" id="IPR011611">
    <property type="entry name" value="PfkB_dom"/>
</dbReference>
<comment type="pathway">
    <text evidence="11">Nucleotide-sugar biosynthesis; ADP-L-glycero-beta-D-manno-heptose biosynthesis; ADP-L-glycero-beta-D-manno-heptose from D-glycero-beta-D-manno-heptose 7-phosphate: step 3/4.</text>
</comment>
<dbReference type="Gene3D" id="3.40.1190.20">
    <property type="match status" value="1"/>
</dbReference>
<dbReference type="OrthoDB" id="9802794at2"/>
<dbReference type="NCBIfam" id="NF008454">
    <property type="entry name" value="PRK11316.1"/>
    <property type="match status" value="1"/>
</dbReference>
<dbReference type="GO" id="GO:0016773">
    <property type="term" value="F:phosphotransferase activity, alcohol group as acceptor"/>
    <property type="evidence" value="ECO:0007669"/>
    <property type="project" value="InterPro"/>
</dbReference>
<dbReference type="HAMAP" id="MF_01603">
    <property type="entry name" value="HldE"/>
    <property type="match status" value="1"/>
</dbReference>